<dbReference type="Pfam" id="PF13441">
    <property type="entry name" value="Gly-zipper_YMGG"/>
    <property type="match status" value="1"/>
</dbReference>
<dbReference type="Gene3D" id="2.30.30.40">
    <property type="entry name" value="SH3 Domains"/>
    <property type="match status" value="1"/>
</dbReference>
<sequence length="268" mass="28104">MLISAQTSPAFAQDTPEATQQGDDGSNECTAHKTTTGAVVGLLLGALIGGLAGGKNAAQNALIGGLAGASVGGLIGNSLDREDCERYRQSRLDALYSGQSTRWEGTKATGETQVLSEENQATTLDVAVDESKIEVMPDLIMVAGNYSVISDTIVRSGPEDKYRPVTALGKGDKIDVFGQAKDGKWYLVGVNGVSKGFVPPSALQSERKPVSRAAVVVAEAGTIKHRKLAATGICRTTQQTVSMRSGGDQREVTRSCMNPDGTWTTQKV</sequence>
<comment type="caution">
    <text evidence="3">The sequence shown here is derived from an EMBL/GenBank/DDBJ whole genome shotgun (WGS) entry which is preliminary data.</text>
</comment>
<dbReference type="InterPro" id="IPR027367">
    <property type="entry name" value="Gly-zipper_YMGG"/>
</dbReference>
<dbReference type="Proteomes" id="UP000570514">
    <property type="component" value="Unassembled WGS sequence"/>
</dbReference>
<dbReference type="RefSeq" id="WP_167083691.1">
    <property type="nucleotide sequence ID" value="NZ_BAAADC010000001.1"/>
</dbReference>
<organism evidence="3 4">
    <name type="scientific">Rhizomicrobium palustre</name>
    <dbReference type="NCBI Taxonomy" id="189966"/>
    <lineage>
        <taxon>Bacteria</taxon>
        <taxon>Pseudomonadati</taxon>
        <taxon>Pseudomonadota</taxon>
        <taxon>Alphaproteobacteria</taxon>
        <taxon>Micropepsales</taxon>
        <taxon>Micropepsaceae</taxon>
        <taxon>Rhizomicrobium</taxon>
    </lineage>
</organism>
<evidence type="ECO:0000256" key="1">
    <source>
        <dbReference type="SAM" id="MobiDB-lite"/>
    </source>
</evidence>
<keyword evidence="4" id="KW-1185">Reference proteome</keyword>
<dbReference type="PROSITE" id="PS51781">
    <property type="entry name" value="SH3B"/>
    <property type="match status" value="1"/>
</dbReference>
<protein>
    <submittedName>
        <fullName evidence="3">Surface antigen</fullName>
    </submittedName>
</protein>
<dbReference type="Pfam" id="PF08239">
    <property type="entry name" value="SH3_3"/>
    <property type="match status" value="1"/>
</dbReference>
<feature type="domain" description="SH3b" evidence="2">
    <location>
        <begin position="143"/>
        <end position="207"/>
    </location>
</feature>
<evidence type="ECO:0000313" key="4">
    <source>
        <dbReference type="Proteomes" id="UP000570514"/>
    </source>
</evidence>
<reference evidence="3 4" key="1">
    <citation type="submission" date="2020-03" db="EMBL/GenBank/DDBJ databases">
        <title>Genomic Encyclopedia of Type Strains, Phase IV (KMG-IV): sequencing the most valuable type-strain genomes for metagenomic binning, comparative biology and taxonomic classification.</title>
        <authorList>
            <person name="Goeker M."/>
        </authorList>
    </citation>
    <scope>NUCLEOTIDE SEQUENCE [LARGE SCALE GENOMIC DNA]</scope>
    <source>
        <strain evidence="3 4">DSM 19867</strain>
    </source>
</reference>
<accession>A0A846N287</accession>
<evidence type="ECO:0000259" key="2">
    <source>
        <dbReference type="PROSITE" id="PS51781"/>
    </source>
</evidence>
<evidence type="ECO:0000313" key="3">
    <source>
        <dbReference type="EMBL" id="NIK89619.1"/>
    </source>
</evidence>
<name>A0A846N287_9PROT</name>
<feature type="region of interest" description="Disordered" evidence="1">
    <location>
        <begin position="241"/>
        <end position="268"/>
    </location>
</feature>
<feature type="region of interest" description="Disordered" evidence="1">
    <location>
        <begin position="1"/>
        <end position="28"/>
    </location>
</feature>
<proteinExistence type="predicted"/>
<dbReference type="EMBL" id="JAASRM010000001">
    <property type="protein sequence ID" value="NIK89619.1"/>
    <property type="molecule type" value="Genomic_DNA"/>
</dbReference>
<dbReference type="AlphaFoldDB" id="A0A846N287"/>
<gene>
    <name evidence="3" type="ORF">FHS83_002937</name>
</gene>
<dbReference type="InterPro" id="IPR003646">
    <property type="entry name" value="SH3-like_bac-type"/>
</dbReference>